<dbReference type="InterPro" id="IPR011706">
    <property type="entry name" value="Cu-oxidase_C"/>
</dbReference>
<keyword evidence="14" id="KW-0472">Membrane</keyword>
<dbReference type="GO" id="GO:0020037">
    <property type="term" value="F:heme binding"/>
    <property type="evidence" value="ECO:0007669"/>
    <property type="project" value="InterPro"/>
</dbReference>
<accession>A0A226EQ83</accession>
<keyword evidence="13" id="KW-0503">Monooxygenase</keyword>
<feature type="domain" description="Plastocyanin-like" evidence="17">
    <location>
        <begin position="398"/>
        <end position="512"/>
    </location>
</feature>
<comment type="similarity">
    <text evidence="6">Belongs to the cytochrome P450 family.</text>
</comment>
<dbReference type="GO" id="GO:0008395">
    <property type="term" value="F:steroid hydroxylase activity"/>
    <property type="evidence" value="ECO:0007669"/>
    <property type="project" value="TreeGrafter"/>
</dbReference>
<dbReference type="InterPro" id="IPR001117">
    <property type="entry name" value="Cu-oxidase_2nd"/>
</dbReference>
<evidence type="ECO:0000256" key="1">
    <source>
        <dbReference type="ARBA" id="ARBA00001971"/>
    </source>
</evidence>
<dbReference type="Pfam" id="PF00067">
    <property type="entry name" value="p450"/>
    <property type="match status" value="1"/>
</dbReference>
<dbReference type="SUPFAM" id="SSF48264">
    <property type="entry name" value="Cytochrome P450"/>
    <property type="match status" value="1"/>
</dbReference>
<dbReference type="GO" id="GO:0005506">
    <property type="term" value="F:iron ion binding"/>
    <property type="evidence" value="ECO:0007669"/>
    <property type="project" value="InterPro"/>
</dbReference>
<keyword evidence="7 15" id="KW-0349">Heme</keyword>
<proteinExistence type="inferred from homology"/>
<dbReference type="FunFam" id="1.10.630.10:FF:000238">
    <property type="entry name" value="Cytochrome P450 2A6"/>
    <property type="match status" value="1"/>
</dbReference>
<dbReference type="EMBL" id="LNIX01000002">
    <property type="protein sequence ID" value="OXA58981.1"/>
    <property type="molecule type" value="Genomic_DNA"/>
</dbReference>
<evidence type="ECO:0000256" key="11">
    <source>
        <dbReference type="ARBA" id="ARBA00023002"/>
    </source>
</evidence>
<reference evidence="19 20" key="1">
    <citation type="submission" date="2015-12" db="EMBL/GenBank/DDBJ databases">
        <title>The genome of Folsomia candida.</title>
        <authorList>
            <person name="Faddeeva A."/>
            <person name="Derks M.F."/>
            <person name="Anvar Y."/>
            <person name="Smit S."/>
            <person name="Van Straalen N."/>
            <person name="Roelofs D."/>
        </authorList>
    </citation>
    <scope>NUCLEOTIDE SEQUENCE [LARGE SCALE GENOMIC DNA]</scope>
    <source>
        <strain evidence="19 20">VU population</strain>
        <tissue evidence="19">Whole body</tissue>
    </source>
</reference>
<dbReference type="InterPro" id="IPR050182">
    <property type="entry name" value="Cytochrome_P450_fam2"/>
</dbReference>
<evidence type="ECO:0000259" key="16">
    <source>
        <dbReference type="Pfam" id="PF00394"/>
    </source>
</evidence>
<evidence type="ECO:0000313" key="19">
    <source>
        <dbReference type="EMBL" id="OXA58981.1"/>
    </source>
</evidence>
<evidence type="ECO:0000259" key="17">
    <source>
        <dbReference type="Pfam" id="PF07731"/>
    </source>
</evidence>
<evidence type="ECO:0000256" key="14">
    <source>
        <dbReference type="ARBA" id="ARBA00023136"/>
    </source>
</evidence>
<comment type="subcellular location">
    <subcellularLocation>
        <location evidence="4">Endoplasmic reticulum membrane</location>
        <topology evidence="4">Peripheral membrane protein</topology>
    </subcellularLocation>
    <subcellularLocation>
        <location evidence="3">Microsome membrane</location>
        <topology evidence="3">Peripheral membrane protein</topology>
    </subcellularLocation>
</comment>
<dbReference type="GO" id="GO:0006082">
    <property type="term" value="P:organic acid metabolic process"/>
    <property type="evidence" value="ECO:0007669"/>
    <property type="project" value="TreeGrafter"/>
</dbReference>
<dbReference type="Pfam" id="PF07732">
    <property type="entry name" value="Cu-oxidase_3"/>
    <property type="match status" value="1"/>
</dbReference>
<evidence type="ECO:0000256" key="5">
    <source>
        <dbReference type="ARBA" id="ARBA00010609"/>
    </source>
</evidence>
<comment type="similarity">
    <text evidence="5">Belongs to the multicopper oxidase family.</text>
</comment>
<dbReference type="OrthoDB" id="3934656at2759"/>
<dbReference type="GO" id="GO:0005789">
    <property type="term" value="C:endoplasmic reticulum membrane"/>
    <property type="evidence" value="ECO:0007669"/>
    <property type="project" value="UniProtKB-SubCell"/>
</dbReference>
<evidence type="ECO:0000256" key="6">
    <source>
        <dbReference type="ARBA" id="ARBA00010617"/>
    </source>
</evidence>
<comment type="function">
    <text evidence="2">May be involved in the metabolism of insect hormones and in the breakdown of synthetic insecticides.</text>
</comment>
<keyword evidence="9" id="KW-0256">Endoplasmic reticulum</keyword>
<dbReference type="Pfam" id="PF00394">
    <property type="entry name" value="Cu-oxidase"/>
    <property type="match status" value="1"/>
</dbReference>
<evidence type="ECO:0000256" key="7">
    <source>
        <dbReference type="ARBA" id="ARBA00022617"/>
    </source>
</evidence>
<evidence type="ECO:0000256" key="15">
    <source>
        <dbReference type="PIRSR" id="PIRSR602401-1"/>
    </source>
</evidence>
<dbReference type="InterPro" id="IPR011707">
    <property type="entry name" value="Cu-oxidase-like_N"/>
</dbReference>
<evidence type="ECO:0000259" key="18">
    <source>
        <dbReference type="Pfam" id="PF07732"/>
    </source>
</evidence>
<keyword evidence="20" id="KW-1185">Reference proteome</keyword>
<dbReference type="InterPro" id="IPR001128">
    <property type="entry name" value="Cyt_P450"/>
</dbReference>
<keyword evidence="12 15" id="KW-0408">Iron</keyword>
<evidence type="ECO:0000256" key="2">
    <source>
        <dbReference type="ARBA" id="ARBA00003690"/>
    </source>
</evidence>
<dbReference type="PANTHER" id="PTHR24300">
    <property type="entry name" value="CYTOCHROME P450 508A4-RELATED"/>
    <property type="match status" value="1"/>
</dbReference>
<organism evidence="19 20">
    <name type="scientific">Folsomia candida</name>
    <name type="common">Springtail</name>
    <dbReference type="NCBI Taxonomy" id="158441"/>
    <lineage>
        <taxon>Eukaryota</taxon>
        <taxon>Metazoa</taxon>
        <taxon>Ecdysozoa</taxon>
        <taxon>Arthropoda</taxon>
        <taxon>Hexapoda</taxon>
        <taxon>Collembola</taxon>
        <taxon>Entomobryomorpha</taxon>
        <taxon>Isotomoidea</taxon>
        <taxon>Isotomidae</taxon>
        <taxon>Proisotominae</taxon>
        <taxon>Folsomia</taxon>
    </lineage>
</organism>
<comment type="caution">
    <text evidence="19">The sequence shown here is derived from an EMBL/GenBank/DDBJ whole genome shotgun (WGS) entry which is preliminary data.</text>
</comment>
<keyword evidence="8 15" id="KW-0479">Metal-binding</keyword>
<dbReference type="PROSITE" id="PS00086">
    <property type="entry name" value="CYTOCHROME_P450"/>
    <property type="match status" value="1"/>
</dbReference>
<dbReference type="AlphaFoldDB" id="A0A226EQ83"/>
<sequence length="1033" mass="117065">MFPKNTIQIFLIISYLHNLVKVLDSKTIHYSLTVSYLSVALDGVTKRMLVFNNLSPPGPTLQASKGDELLVKVTNRIDPDETTTIHWHGIEQFYSPFQDAIRIASSCISLEPTGTMRITRDITDGLWGVLIVDNTPAEVHRYDGEFVLTLKDWYHLPSQQLSNWYEDLQISRGGLPFPGGKTYRFRVLNSATVTLFALMIDGHKLEVIETDGVDTVRVAGVDRATISTGARTSFLVKMDGELDQYWIRIWGDLQPFKLTYPNINPYPEILRDDPWSYAILRYKDGSGVAAVSEGVNSNAVQGRPDHHQGRIRSAFTTTRDQTTPPYPTTTIEPNPTILNHRDCLPYGGVTAPTHVNQTIRIFIPSVDAPGNKIKPGFNNITFSTAPLDKPALLKVMSGEVLPASLNPIKINGFGENYVVEMIFSDYGDTGHPLHLHGHTFWVMGYGGENEGPFSERKHRHLLKTGVRRETMAVLLSSWTVIRFRADNPGVWLLHCHMNFHFEVSMGMVLIEGHDKIGALRIPKDMKNLCRAAGIDLDPTPTTPKTPLKEWTECKKKTPKPRPIKFPFLGNIPQIALTGEILPYIAFEKLSHKHGPIMNLKLGTIDMVVLTSLDDMNELLSRDETSDRFGLEMIKERNGTEELRYGIVICNGLPWKTVRRFSIQNLRQFGFGKKKTMEGVMLEEAKELISRTKEKAQQNGGILTVDMFFSLSIINALWAMVTGTRFSHDNPRLLHALKLNSDLFKATTFVGDISMAFPIFRKILPWITNKAFLYRISQEIKLFAKDIHDEHKQRKDYAQNPESFVDIFLAKIDEEKKLAVEERIFTEDQFHFVISELFQAGSETVNGTLCYALLFMILNPLVQKKVREEINTVVGFDRDVSLTDRPRMLYTQAVLHEVLRFGVIVPLYPPRAFTKDVEYKGLFFKKGTPIFPNYYSCTVSKSLWGDPEVFRPERFVSSDGKTLINTQKQAPFGMGKRFCMGETLATPALFMYFTMLLKDLEFSLVPGEPKPRITPQPSISATPYPFKMVVNARL</sequence>
<keyword evidence="11" id="KW-0560">Oxidoreductase</keyword>
<feature type="domain" description="Plastocyanin-like" evidence="16">
    <location>
        <begin position="171"/>
        <end position="249"/>
    </location>
</feature>
<dbReference type="GO" id="GO:0006805">
    <property type="term" value="P:xenobiotic metabolic process"/>
    <property type="evidence" value="ECO:0007669"/>
    <property type="project" value="TreeGrafter"/>
</dbReference>
<dbReference type="CDD" id="cd04205">
    <property type="entry name" value="CuRO_2_LCC_like"/>
    <property type="match status" value="1"/>
</dbReference>
<dbReference type="Gene3D" id="1.10.630.10">
    <property type="entry name" value="Cytochrome P450"/>
    <property type="match status" value="1"/>
</dbReference>
<feature type="binding site" description="axial binding residue" evidence="15">
    <location>
        <position position="978"/>
    </location>
    <ligand>
        <name>heme</name>
        <dbReference type="ChEBI" id="CHEBI:30413"/>
    </ligand>
    <ligandPart>
        <name>Fe</name>
        <dbReference type="ChEBI" id="CHEBI:18248"/>
    </ligandPart>
</feature>
<dbReference type="InterPro" id="IPR002401">
    <property type="entry name" value="Cyt_P450_E_grp-I"/>
</dbReference>
<dbReference type="PRINTS" id="PR00385">
    <property type="entry name" value="P450"/>
</dbReference>
<dbReference type="GO" id="GO:0005507">
    <property type="term" value="F:copper ion binding"/>
    <property type="evidence" value="ECO:0007669"/>
    <property type="project" value="InterPro"/>
</dbReference>
<evidence type="ECO:0000256" key="9">
    <source>
        <dbReference type="ARBA" id="ARBA00022824"/>
    </source>
</evidence>
<keyword evidence="10" id="KW-0492">Microsome</keyword>
<dbReference type="InterPro" id="IPR017972">
    <property type="entry name" value="Cyt_P450_CS"/>
</dbReference>
<dbReference type="PANTHER" id="PTHR24300:SF403">
    <property type="entry name" value="CYTOCHROME P450 306A1"/>
    <property type="match status" value="1"/>
</dbReference>
<dbReference type="Gene3D" id="2.60.40.420">
    <property type="entry name" value="Cupredoxins - blue copper proteins"/>
    <property type="match status" value="3"/>
</dbReference>
<evidence type="ECO:0000313" key="20">
    <source>
        <dbReference type="Proteomes" id="UP000198287"/>
    </source>
</evidence>
<protein>
    <submittedName>
        <fullName evidence="19">Cytochrome P450 2D26</fullName>
    </submittedName>
</protein>
<dbReference type="PRINTS" id="PR00463">
    <property type="entry name" value="EP450I"/>
</dbReference>
<dbReference type="GO" id="GO:0016712">
    <property type="term" value="F:oxidoreductase activity, acting on paired donors, with incorporation or reduction of molecular oxygen, reduced flavin or flavoprotein as one donor, and incorporation of one atom of oxygen"/>
    <property type="evidence" value="ECO:0007669"/>
    <property type="project" value="TreeGrafter"/>
</dbReference>
<dbReference type="InterPro" id="IPR036396">
    <property type="entry name" value="Cyt_P450_sf"/>
</dbReference>
<feature type="domain" description="Plastocyanin-like" evidence="18">
    <location>
        <begin position="34"/>
        <end position="116"/>
    </location>
</feature>
<evidence type="ECO:0000256" key="8">
    <source>
        <dbReference type="ARBA" id="ARBA00022723"/>
    </source>
</evidence>
<dbReference type="InterPro" id="IPR008972">
    <property type="entry name" value="Cupredoxin"/>
</dbReference>
<evidence type="ECO:0000256" key="4">
    <source>
        <dbReference type="ARBA" id="ARBA00004406"/>
    </source>
</evidence>
<dbReference type="Proteomes" id="UP000198287">
    <property type="component" value="Unassembled WGS sequence"/>
</dbReference>
<evidence type="ECO:0000256" key="3">
    <source>
        <dbReference type="ARBA" id="ARBA00004174"/>
    </source>
</evidence>
<name>A0A226EQ83_FOLCA</name>
<dbReference type="Pfam" id="PF07731">
    <property type="entry name" value="Cu-oxidase_2"/>
    <property type="match status" value="1"/>
</dbReference>
<evidence type="ECO:0000256" key="13">
    <source>
        <dbReference type="ARBA" id="ARBA00023033"/>
    </source>
</evidence>
<evidence type="ECO:0000256" key="12">
    <source>
        <dbReference type="ARBA" id="ARBA00023004"/>
    </source>
</evidence>
<gene>
    <name evidence="19" type="ORF">Fcan01_04897</name>
</gene>
<dbReference type="SUPFAM" id="SSF49503">
    <property type="entry name" value="Cupredoxins"/>
    <property type="match status" value="3"/>
</dbReference>
<comment type="cofactor">
    <cofactor evidence="1 15">
        <name>heme</name>
        <dbReference type="ChEBI" id="CHEBI:30413"/>
    </cofactor>
</comment>
<evidence type="ECO:0000256" key="10">
    <source>
        <dbReference type="ARBA" id="ARBA00022848"/>
    </source>
</evidence>